<dbReference type="PANTHER" id="PTHR14206:SF5">
    <property type="entry name" value="BRAIN-SPECIFIC ANGIOGENESIS INHIBITOR 1-ASSOCIATED PROTEIN 2-LIKE PROTEIN 2"/>
    <property type="match status" value="1"/>
</dbReference>
<dbReference type="SMART" id="SM00326">
    <property type="entry name" value="SH3"/>
    <property type="match status" value="1"/>
</dbReference>
<feature type="compositionally biased region" description="Basic and acidic residues" evidence="3">
    <location>
        <begin position="38"/>
        <end position="56"/>
    </location>
</feature>
<dbReference type="InterPro" id="IPR027681">
    <property type="entry name" value="IRSp53/IRTKS/Pinkbar"/>
</dbReference>
<dbReference type="EMBL" id="CAUYUJ010014797">
    <property type="protein sequence ID" value="CAK0846125.1"/>
    <property type="molecule type" value="Genomic_DNA"/>
</dbReference>
<dbReference type="PANTHER" id="PTHR14206">
    <property type="entry name" value="BRAIN-SPECIFIC ANGIOGENESIS INHIBITOR 1-ASSOCIATED PROTEIN 2"/>
    <property type="match status" value="1"/>
</dbReference>
<reference evidence="5" key="1">
    <citation type="submission" date="2023-10" db="EMBL/GenBank/DDBJ databases">
        <authorList>
            <person name="Chen Y."/>
            <person name="Shah S."/>
            <person name="Dougan E. K."/>
            <person name="Thang M."/>
            <person name="Chan C."/>
        </authorList>
    </citation>
    <scope>NUCLEOTIDE SEQUENCE [LARGE SCALE GENOMIC DNA]</scope>
</reference>
<organism evidence="5 6">
    <name type="scientific">Prorocentrum cordatum</name>
    <dbReference type="NCBI Taxonomy" id="2364126"/>
    <lineage>
        <taxon>Eukaryota</taxon>
        <taxon>Sar</taxon>
        <taxon>Alveolata</taxon>
        <taxon>Dinophyceae</taxon>
        <taxon>Prorocentrales</taxon>
        <taxon>Prorocentraceae</taxon>
        <taxon>Prorocentrum</taxon>
    </lineage>
</organism>
<comment type="caution">
    <text evidence="5">The sequence shown here is derived from an EMBL/GenBank/DDBJ whole genome shotgun (WGS) entry which is preliminary data.</text>
</comment>
<feature type="domain" description="SH3" evidence="4">
    <location>
        <begin position="140"/>
        <end position="203"/>
    </location>
</feature>
<gene>
    <name evidence="5" type="ORF">PCOR1329_LOCUS39724</name>
</gene>
<dbReference type="PROSITE" id="PS50002">
    <property type="entry name" value="SH3"/>
    <property type="match status" value="1"/>
</dbReference>
<evidence type="ECO:0000256" key="2">
    <source>
        <dbReference type="PROSITE-ProRule" id="PRU00192"/>
    </source>
</evidence>
<dbReference type="SUPFAM" id="SSF50044">
    <property type="entry name" value="SH3-domain"/>
    <property type="match status" value="1"/>
</dbReference>
<dbReference type="CDD" id="cd00174">
    <property type="entry name" value="SH3"/>
    <property type="match status" value="1"/>
</dbReference>
<sequence length="224" mass="23569">MLRGGGELLAQLLELRGGIAEAERPEEAGSGLPASRRAATDPEAVRRRLRVLDREVRRRRGKIPAVPSEAGGSPTATAPVQHQRSLESQQVQHQGSLESTVSRQPSGQEAGHEVGRLHTGGSTAVSSLHTVGTASSINDDVMAVVVAFAEFVPPASSDTQMLSLKPGDVITALGQEAQGWWYGRKDDGSEGWFPPSYVKLREAANVAPTLSAHSAQSGALTLGP</sequence>
<keyword evidence="1 2" id="KW-0728">SH3 domain</keyword>
<evidence type="ECO:0000256" key="3">
    <source>
        <dbReference type="SAM" id="MobiDB-lite"/>
    </source>
</evidence>
<evidence type="ECO:0000256" key="1">
    <source>
        <dbReference type="ARBA" id="ARBA00022443"/>
    </source>
</evidence>
<evidence type="ECO:0000313" key="5">
    <source>
        <dbReference type="EMBL" id="CAK0846125.1"/>
    </source>
</evidence>
<evidence type="ECO:0000313" key="6">
    <source>
        <dbReference type="Proteomes" id="UP001189429"/>
    </source>
</evidence>
<protein>
    <recommendedName>
        <fullName evidence="4">SH3 domain-containing protein</fullName>
    </recommendedName>
</protein>
<feature type="compositionally biased region" description="Polar residues" evidence="3">
    <location>
        <begin position="74"/>
        <end position="107"/>
    </location>
</feature>
<dbReference type="Proteomes" id="UP001189429">
    <property type="component" value="Unassembled WGS sequence"/>
</dbReference>
<feature type="region of interest" description="Disordered" evidence="3">
    <location>
        <begin position="21"/>
        <end position="122"/>
    </location>
</feature>
<dbReference type="InterPro" id="IPR036028">
    <property type="entry name" value="SH3-like_dom_sf"/>
</dbReference>
<evidence type="ECO:0000259" key="4">
    <source>
        <dbReference type="PROSITE" id="PS50002"/>
    </source>
</evidence>
<dbReference type="InterPro" id="IPR001452">
    <property type="entry name" value="SH3_domain"/>
</dbReference>
<keyword evidence="6" id="KW-1185">Reference proteome</keyword>
<dbReference type="Gene3D" id="2.30.30.40">
    <property type="entry name" value="SH3 Domains"/>
    <property type="match status" value="1"/>
</dbReference>
<name>A0ABN9TJI2_9DINO</name>
<dbReference type="Pfam" id="PF07653">
    <property type="entry name" value="SH3_2"/>
    <property type="match status" value="1"/>
</dbReference>
<proteinExistence type="predicted"/>
<accession>A0ABN9TJI2</accession>